<feature type="compositionally biased region" description="Basic and acidic residues" evidence="1">
    <location>
        <begin position="23"/>
        <end position="39"/>
    </location>
</feature>
<gene>
    <name evidence="2" type="ORF">XENOCAPTIV_009930</name>
</gene>
<name>A0ABV0RGR8_9TELE</name>
<dbReference type="Proteomes" id="UP001434883">
    <property type="component" value="Unassembled WGS sequence"/>
</dbReference>
<evidence type="ECO:0000313" key="2">
    <source>
        <dbReference type="EMBL" id="MEQ2207290.1"/>
    </source>
</evidence>
<proteinExistence type="predicted"/>
<reference evidence="2 3" key="1">
    <citation type="submission" date="2021-06" db="EMBL/GenBank/DDBJ databases">
        <authorList>
            <person name="Palmer J.M."/>
        </authorList>
    </citation>
    <scope>NUCLEOTIDE SEQUENCE [LARGE SCALE GENOMIC DNA]</scope>
    <source>
        <strain evidence="2 3">XC_2019</strain>
        <tissue evidence="2">Muscle</tissue>
    </source>
</reference>
<evidence type="ECO:0000313" key="3">
    <source>
        <dbReference type="Proteomes" id="UP001434883"/>
    </source>
</evidence>
<comment type="caution">
    <text evidence="2">The sequence shown here is derived from an EMBL/GenBank/DDBJ whole genome shotgun (WGS) entry which is preliminary data.</text>
</comment>
<sequence>MSGWRMLSVDFTELDGVLTSEGPEDKSRRMRKTGNEKLVESGQDVGTGWKVMKKCRKHGSLQGRPEALEATGGKHLAQFSAAAAASPHRAVPEHLPLSHRVSAGFRSDGAADSLA</sequence>
<dbReference type="EMBL" id="JAHRIN010044214">
    <property type="protein sequence ID" value="MEQ2207290.1"/>
    <property type="molecule type" value="Genomic_DNA"/>
</dbReference>
<organism evidence="2 3">
    <name type="scientific">Xenoophorus captivus</name>
    <dbReference type="NCBI Taxonomy" id="1517983"/>
    <lineage>
        <taxon>Eukaryota</taxon>
        <taxon>Metazoa</taxon>
        <taxon>Chordata</taxon>
        <taxon>Craniata</taxon>
        <taxon>Vertebrata</taxon>
        <taxon>Euteleostomi</taxon>
        <taxon>Actinopterygii</taxon>
        <taxon>Neopterygii</taxon>
        <taxon>Teleostei</taxon>
        <taxon>Neoteleostei</taxon>
        <taxon>Acanthomorphata</taxon>
        <taxon>Ovalentaria</taxon>
        <taxon>Atherinomorphae</taxon>
        <taxon>Cyprinodontiformes</taxon>
        <taxon>Goodeidae</taxon>
        <taxon>Xenoophorus</taxon>
    </lineage>
</organism>
<evidence type="ECO:0000256" key="1">
    <source>
        <dbReference type="SAM" id="MobiDB-lite"/>
    </source>
</evidence>
<protein>
    <submittedName>
        <fullName evidence="2">Uncharacterized protein</fullName>
    </submittedName>
</protein>
<feature type="region of interest" description="Disordered" evidence="1">
    <location>
        <begin position="17"/>
        <end position="45"/>
    </location>
</feature>
<keyword evidence="3" id="KW-1185">Reference proteome</keyword>
<accession>A0ABV0RGR8</accession>